<dbReference type="GO" id="GO:0008745">
    <property type="term" value="F:N-acetylmuramoyl-L-alanine amidase activity"/>
    <property type="evidence" value="ECO:0007669"/>
    <property type="project" value="UniProtKB-EC"/>
</dbReference>
<evidence type="ECO:0000256" key="2">
    <source>
        <dbReference type="ARBA" id="ARBA00011901"/>
    </source>
</evidence>
<sequence length="771" mass="82384">MVEGIRLSTLAGFTAWRALPQTYTEIGMGILCQRWVVRGRCVMCAVAISCVCCTGLSSAALTARTKTDPWQAALTARRAFEAEPAGTHTKVEYAEVMDDFRAIYHGDPANPHAAHAVDQVAELLAEQGRELSDRKSLHDAAGQYEFLAKAYPSGSLASAALVHALELLGPDGANDPVEARKVREALESQYPKIARSLETKSARSSDDVALPPTQRARSTETPAVAKTVRPVPSAEVDAPQSDVPAVRPVNLSSNKHVAQVTGIRHWSTPTYTRVAIDLGDEVEYQAARVENPDRIFFDLHNSHLASELAGKSFAVNDDGFLTRIRAAQFSNDVTRIVLDVHEVAEYSAFLLPNPYRLIIDIHGKQGVGVVKEQGSNEQPTGVQETVSRHPVPVPAVSAPPQVAVDRSNTNGATEVSSLPPTPVTDGSAAFGLPPRRTTGSAKTVAVAQPRVVISTRPTTANPVPNTVTSHSVDTGTEFTDVGDQPGKVEATSKPTSQPIVERTLKNKERANAAPVAAAPPTADGETLMRALGLKIGRIVIDPGHGGHDSGTLGVGGIEEKDVVLDVALRLGKLLHDRLGSEIVYTRADDTFIPLETRTAIANKAQADLFISVHANSSQDPSARGVEVYYLNFTSDPDAMRVAGRENAVSNQSVHELSDLVKKIALKDKIDESRELATDVDAGLYSGLAKGNDGLKNRGVKKAPFVVLIGANMPSILAEISFVTNPTDADQLQQPQYRQRVAESLYNGVARYASGINGGKAGASRSTERAQR</sequence>
<dbReference type="Gene3D" id="2.60.40.3500">
    <property type="match status" value="1"/>
</dbReference>
<dbReference type="SMART" id="SM00646">
    <property type="entry name" value="Ami_3"/>
    <property type="match status" value="1"/>
</dbReference>
<evidence type="ECO:0000313" key="6">
    <source>
        <dbReference type="EMBL" id="AEU38078.1"/>
    </source>
</evidence>
<gene>
    <name evidence="6" type="ordered locus">AciX8_3794</name>
</gene>
<dbReference type="eggNOG" id="COG1729">
    <property type="taxonomic scope" value="Bacteria"/>
</dbReference>
<dbReference type="CDD" id="cd02696">
    <property type="entry name" value="MurNAc-LAA"/>
    <property type="match status" value="1"/>
</dbReference>
<keyword evidence="7" id="KW-1185">Reference proteome</keyword>
<feature type="region of interest" description="Disordered" evidence="4">
    <location>
        <begin position="456"/>
        <end position="496"/>
    </location>
</feature>
<dbReference type="EC" id="3.5.1.28" evidence="2"/>
<evidence type="ECO:0000259" key="5">
    <source>
        <dbReference type="SMART" id="SM00646"/>
    </source>
</evidence>
<dbReference type="HOGENOM" id="CLU_014322_11_0_0"/>
<dbReference type="KEGG" id="gma:AciX8_3794"/>
<feature type="compositionally biased region" description="Low complexity" evidence="4">
    <location>
        <begin position="456"/>
        <end position="468"/>
    </location>
</feature>
<accession>G8P0J0</accession>
<dbReference type="Pfam" id="PF11741">
    <property type="entry name" value="AMIN"/>
    <property type="match status" value="1"/>
</dbReference>
<dbReference type="Pfam" id="PF01520">
    <property type="entry name" value="Amidase_3"/>
    <property type="match status" value="1"/>
</dbReference>
<dbReference type="InterPro" id="IPR050695">
    <property type="entry name" value="N-acetylmuramoyl_amidase_3"/>
</dbReference>
<dbReference type="RefSeq" id="WP_014266950.1">
    <property type="nucleotide sequence ID" value="NC_016631.1"/>
</dbReference>
<dbReference type="SUPFAM" id="SSF53187">
    <property type="entry name" value="Zn-dependent exopeptidases"/>
    <property type="match status" value="1"/>
</dbReference>
<dbReference type="FunFam" id="3.40.630.40:FF:000005">
    <property type="entry name" value="N-acetylmuramoyl-L-alanine amidase (AmiA)"/>
    <property type="match status" value="1"/>
</dbReference>
<feature type="region of interest" description="Disordered" evidence="4">
    <location>
        <begin position="410"/>
        <end position="442"/>
    </location>
</feature>
<feature type="domain" description="MurNAc-LAA" evidence="5">
    <location>
        <begin position="598"/>
        <end position="749"/>
    </location>
</feature>
<comment type="catalytic activity">
    <reaction evidence="1">
        <text>Hydrolyzes the link between N-acetylmuramoyl residues and L-amino acid residues in certain cell-wall glycopeptides.</text>
        <dbReference type="EC" id="3.5.1.28"/>
    </reaction>
</comment>
<dbReference type="GO" id="GO:0030288">
    <property type="term" value="C:outer membrane-bounded periplasmic space"/>
    <property type="evidence" value="ECO:0007669"/>
    <property type="project" value="TreeGrafter"/>
</dbReference>
<dbReference type="Gene3D" id="3.40.630.40">
    <property type="entry name" value="Zn-dependent exopeptidases"/>
    <property type="match status" value="1"/>
</dbReference>
<dbReference type="InterPro" id="IPR021731">
    <property type="entry name" value="AMIN_dom"/>
</dbReference>
<dbReference type="PANTHER" id="PTHR30404">
    <property type="entry name" value="N-ACETYLMURAMOYL-L-ALANINE AMIDASE"/>
    <property type="match status" value="1"/>
</dbReference>
<proteinExistence type="predicted"/>
<keyword evidence="3 6" id="KW-0378">Hydrolase</keyword>
<dbReference type="GO" id="GO:0009253">
    <property type="term" value="P:peptidoglycan catabolic process"/>
    <property type="evidence" value="ECO:0007669"/>
    <property type="project" value="InterPro"/>
</dbReference>
<dbReference type="InterPro" id="IPR002508">
    <property type="entry name" value="MurNAc-LAA_cat"/>
</dbReference>
<dbReference type="EMBL" id="CP003130">
    <property type="protein sequence ID" value="AEU38078.1"/>
    <property type="molecule type" value="Genomic_DNA"/>
</dbReference>
<dbReference type="PANTHER" id="PTHR30404:SF0">
    <property type="entry name" value="N-ACETYLMURAMOYL-L-ALANINE AMIDASE AMIC"/>
    <property type="match status" value="1"/>
</dbReference>
<dbReference type="Proteomes" id="UP000007113">
    <property type="component" value="Chromosome"/>
</dbReference>
<feature type="region of interest" description="Disordered" evidence="4">
    <location>
        <begin position="198"/>
        <end position="245"/>
    </location>
</feature>
<evidence type="ECO:0000256" key="4">
    <source>
        <dbReference type="SAM" id="MobiDB-lite"/>
    </source>
</evidence>
<dbReference type="eggNOG" id="COG0860">
    <property type="taxonomic scope" value="Bacteria"/>
</dbReference>
<reference evidence="6 7" key="1">
    <citation type="submission" date="2011-11" db="EMBL/GenBank/DDBJ databases">
        <title>Complete sequence of Granulicella mallensis MP5ACTX8.</title>
        <authorList>
            <consortium name="US DOE Joint Genome Institute"/>
            <person name="Lucas S."/>
            <person name="Copeland A."/>
            <person name="Lapidus A."/>
            <person name="Cheng J.-F."/>
            <person name="Goodwin L."/>
            <person name="Pitluck S."/>
            <person name="Peters L."/>
            <person name="Lu M."/>
            <person name="Detter J.C."/>
            <person name="Han C."/>
            <person name="Tapia R."/>
            <person name="Land M."/>
            <person name="Hauser L."/>
            <person name="Kyrpides N."/>
            <person name="Ivanova N."/>
            <person name="Mikhailova N."/>
            <person name="Pagani I."/>
            <person name="Rawat S."/>
            <person name="Mannisto M."/>
            <person name="Haggblom M."/>
            <person name="Woyke T."/>
        </authorList>
    </citation>
    <scope>NUCLEOTIDE SEQUENCE [LARGE SCALE GENOMIC DNA]</scope>
    <source>
        <strain evidence="7">ATCC BAA-1857 / DSM 23137 / MP5ACTX8</strain>
    </source>
</reference>
<name>G8P0J0_GRAMM</name>
<evidence type="ECO:0000256" key="1">
    <source>
        <dbReference type="ARBA" id="ARBA00001561"/>
    </source>
</evidence>
<dbReference type="STRING" id="682795.AciX8_3794"/>
<dbReference type="OrthoDB" id="9806267at2"/>
<dbReference type="AlphaFoldDB" id="G8P0J0"/>
<protein>
    <recommendedName>
        <fullName evidence="2">N-acetylmuramoyl-L-alanine amidase</fullName>
        <ecNumber evidence="2">3.5.1.28</ecNumber>
    </recommendedName>
</protein>
<evidence type="ECO:0000256" key="3">
    <source>
        <dbReference type="ARBA" id="ARBA00022801"/>
    </source>
</evidence>
<evidence type="ECO:0000313" key="7">
    <source>
        <dbReference type="Proteomes" id="UP000007113"/>
    </source>
</evidence>
<organism evidence="6 7">
    <name type="scientific">Granulicella mallensis (strain ATCC BAA-1857 / DSM 23137 / MP5ACTX8)</name>
    <dbReference type="NCBI Taxonomy" id="682795"/>
    <lineage>
        <taxon>Bacteria</taxon>
        <taxon>Pseudomonadati</taxon>
        <taxon>Acidobacteriota</taxon>
        <taxon>Terriglobia</taxon>
        <taxon>Terriglobales</taxon>
        <taxon>Acidobacteriaceae</taxon>
        <taxon>Granulicella</taxon>
    </lineage>
</organism>